<protein>
    <submittedName>
        <fullName evidence="1">Uncharacterized protein</fullName>
    </submittedName>
</protein>
<sequence>MLQIVKSWASESQLLNGLKKFVIKFVLAGLGSDLVIKYPVAVKLVINRKIVVLDAEYTATKREVFGFQSTDVVIRVDESPSNREALMNAGCPFMKTPVYRCTEQLEKPATYHAIQYSSQLTQRLV</sequence>
<proteinExistence type="predicted"/>
<evidence type="ECO:0000313" key="2">
    <source>
        <dbReference type="Proteomes" id="UP000222975"/>
    </source>
</evidence>
<gene>
    <name evidence="1" type="ORF">SIMMY50_270</name>
</gene>
<keyword evidence="2" id="KW-1185">Reference proteome</keyword>
<reference evidence="2" key="1">
    <citation type="submission" date="2016-03" db="EMBL/GenBank/DDBJ databases">
        <authorList>
            <person name="Sharma R."/>
            <person name="Simister A.R."/>
            <person name="Berg J.A."/>
            <person name="Jensen G.L."/>
            <person name="Keele B.R."/>
            <person name="Ward M.E.H."/>
            <person name="Breakwell D.P."/>
            <person name="Hope S."/>
            <person name="Grose J.H."/>
        </authorList>
    </citation>
    <scope>NUCLEOTIDE SEQUENCE [LARGE SCALE GENOMIC DNA]</scope>
</reference>
<organism evidence="1 2">
    <name type="scientific">Erwinia phage vB_EamM_Simmy50</name>
    <dbReference type="NCBI Taxonomy" id="1815988"/>
    <lineage>
        <taxon>Viruses</taxon>
        <taxon>Duplodnaviria</taxon>
        <taxon>Heunggongvirae</taxon>
        <taxon>Uroviricota</taxon>
        <taxon>Caudoviricetes</taxon>
        <taxon>Chimalliviridae</taxon>
        <taxon>Agricanvirus</taxon>
        <taxon>Agricanvirus simmy50</taxon>
    </lineage>
</organism>
<dbReference type="Proteomes" id="UP000222975">
    <property type="component" value="Segment"/>
</dbReference>
<accession>A0A173GE13</accession>
<evidence type="ECO:0000313" key="1">
    <source>
        <dbReference type="EMBL" id="ANH51728.1"/>
    </source>
</evidence>
<dbReference type="EMBL" id="KU886223">
    <property type="protein sequence ID" value="ANH51728.1"/>
    <property type="molecule type" value="Genomic_DNA"/>
</dbReference>
<name>A0A173GE13_9CAUD</name>